<evidence type="ECO:0000256" key="3">
    <source>
        <dbReference type="ARBA" id="ARBA00022553"/>
    </source>
</evidence>
<organism evidence="13 14">
    <name type="scientific">Diaphorina citri</name>
    <name type="common">Asian citrus psyllid</name>
    <dbReference type="NCBI Taxonomy" id="121845"/>
    <lineage>
        <taxon>Eukaryota</taxon>
        <taxon>Metazoa</taxon>
        <taxon>Ecdysozoa</taxon>
        <taxon>Arthropoda</taxon>
        <taxon>Hexapoda</taxon>
        <taxon>Insecta</taxon>
        <taxon>Pterygota</taxon>
        <taxon>Neoptera</taxon>
        <taxon>Paraneoptera</taxon>
        <taxon>Hemiptera</taxon>
        <taxon>Sternorrhyncha</taxon>
        <taxon>Psylloidea</taxon>
        <taxon>Psyllidae</taxon>
        <taxon>Diaphorininae</taxon>
        <taxon>Diaphorina</taxon>
    </lineage>
</organism>
<evidence type="ECO:0000256" key="7">
    <source>
        <dbReference type="ARBA" id="ARBA00022840"/>
    </source>
</evidence>
<evidence type="ECO:0000256" key="4">
    <source>
        <dbReference type="ARBA" id="ARBA00022679"/>
    </source>
</evidence>
<keyword evidence="13" id="KW-1185">Reference proteome</keyword>
<comment type="catalytic activity">
    <reaction evidence="8">
        <text>L-threonyl-[protein] + ATP = O-phospho-L-threonyl-[protein] + ADP + H(+)</text>
        <dbReference type="Rhea" id="RHEA:46608"/>
        <dbReference type="Rhea" id="RHEA-COMP:11060"/>
        <dbReference type="Rhea" id="RHEA-COMP:11605"/>
        <dbReference type="ChEBI" id="CHEBI:15378"/>
        <dbReference type="ChEBI" id="CHEBI:30013"/>
        <dbReference type="ChEBI" id="CHEBI:30616"/>
        <dbReference type="ChEBI" id="CHEBI:61977"/>
        <dbReference type="ChEBI" id="CHEBI:456216"/>
        <dbReference type="EC" id="2.7.11.1"/>
    </reaction>
</comment>
<accession>A0A3Q0IZ49</accession>
<feature type="domain" description="Protein kinase" evidence="12">
    <location>
        <begin position="28"/>
        <end position="327"/>
    </location>
</feature>
<dbReference type="GO" id="GO:0005524">
    <property type="term" value="F:ATP binding"/>
    <property type="evidence" value="ECO:0007669"/>
    <property type="project" value="UniProtKB-KW"/>
</dbReference>
<dbReference type="KEGG" id="dci:103509981"/>
<gene>
    <name evidence="14" type="primary">LOC103509981</name>
</gene>
<comment type="similarity">
    <text evidence="10">Belongs to the protein kinase superfamily. CAMK Ser/Thr protein kinase family. DAP kinase subfamily.</text>
</comment>
<dbReference type="InterPro" id="IPR000719">
    <property type="entry name" value="Prot_kinase_dom"/>
</dbReference>
<keyword evidence="7" id="KW-0067">ATP-binding</keyword>
<dbReference type="Gene3D" id="1.10.510.10">
    <property type="entry name" value="Transferase(Phosphotransferase) domain 1"/>
    <property type="match status" value="1"/>
</dbReference>
<dbReference type="GO" id="GO:0004674">
    <property type="term" value="F:protein serine/threonine kinase activity"/>
    <property type="evidence" value="ECO:0007669"/>
    <property type="project" value="UniProtKB-KW"/>
</dbReference>
<dbReference type="GO" id="GO:0043065">
    <property type="term" value="P:positive regulation of apoptotic process"/>
    <property type="evidence" value="ECO:0007669"/>
    <property type="project" value="TreeGrafter"/>
</dbReference>
<evidence type="ECO:0000256" key="10">
    <source>
        <dbReference type="ARBA" id="ARBA00060827"/>
    </source>
</evidence>
<evidence type="ECO:0000256" key="9">
    <source>
        <dbReference type="ARBA" id="ARBA00048679"/>
    </source>
</evidence>
<keyword evidence="5" id="KW-0547">Nucleotide-binding</keyword>
<protein>
    <recommendedName>
        <fullName evidence="1">non-specific serine/threonine protein kinase</fullName>
        <ecNumber evidence="1">2.7.11.1</ecNumber>
    </recommendedName>
</protein>
<dbReference type="GO" id="GO:0035556">
    <property type="term" value="P:intracellular signal transduction"/>
    <property type="evidence" value="ECO:0007669"/>
    <property type="project" value="TreeGrafter"/>
</dbReference>
<dbReference type="AlphaFoldDB" id="A0A3Q0IZ49"/>
<evidence type="ECO:0000256" key="11">
    <source>
        <dbReference type="SAM" id="MobiDB-lite"/>
    </source>
</evidence>
<evidence type="ECO:0000259" key="12">
    <source>
        <dbReference type="PROSITE" id="PS50011"/>
    </source>
</evidence>
<proteinExistence type="inferred from homology"/>
<dbReference type="STRING" id="121845.A0A3Q0IZ49"/>
<dbReference type="Pfam" id="PF00069">
    <property type="entry name" value="Pkinase"/>
    <property type="match status" value="1"/>
</dbReference>
<evidence type="ECO:0000256" key="2">
    <source>
        <dbReference type="ARBA" id="ARBA00022527"/>
    </source>
</evidence>
<dbReference type="PROSITE" id="PS50011">
    <property type="entry name" value="PROTEIN_KINASE_DOM"/>
    <property type="match status" value="1"/>
</dbReference>
<keyword evidence="4" id="KW-0808">Transferase</keyword>
<comment type="catalytic activity">
    <reaction evidence="9">
        <text>L-seryl-[protein] + ATP = O-phospho-L-seryl-[protein] + ADP + H(+)</text>
        <dbReference type="Rhea" id="RHEA:17989"/>
        <dbReference type="Rhea" id="RHEA-COMP:9863"/>
        <dbReference type="Rhea" id="RHEA-COMP:11604"/>
        <dbReference type="ChEBI" id="CHEBI:15378"/>
        <dbReference type="ChEBI" id="CHEBI:29999"/>
        <dbReference type="ChEBI" id="CHEBI:30616"/>
        <dbReference type="ChEBI" id="CHEBI:83421"/>
        <dbReference type="ChEBI" id="CHEBI:456216"/>
        <dbReference type="EC" id="2.7.11.1"/>
    </reaction>
</comment>
<feature type="compositionally biased region" description="Basic and acidic residues" evidence="11">
    <location>
        <begin position="239"/>
        <end position="248"/>
    </location>
</feature>
<evidence type="ECO:0000256" key="5">
    <source>
        <dbReference type="ARBA" id="ARBA00022741"/>
    </source>
</evidence>
<keyword evidence="2" id="KW-0723">Serine/threonine-protein kinase</keyword>
<evidence type="ECO:0000313" key="14">
    <source>
        <dbReference type="RefSeq" id="XP_026679963.1"/>
    </source>
</evidence>
<evidence type="ECO:0000256" key="8">
    <source>
        <dbReference type="ARBA" id="ARBA00047899"/>
    </source>
</evidence>
<dbReference type="GeneID" id="103509981"/>
<dbReference type="SUPFAM" id="SSF56112">
    <property type="entry name" value="Protein kinase-like (PK-like)"/>
    <property type="match status" value="1"/>
</dbReference>
<feature type="compositionally biased region" description="Basic and acidic residues" evidence="11">
    <location>
        <begin position="204"/>
        <end position="215"/>
    </location>
</feature>
<sequence length="609" mass="69156">MRTSFHPNLNHARELAPSDLTNSTSSLMFSVFSVFRGKYATVRRCRDRKNGTQYAAKFLRKKRRSTDLKAEILHEVAVLEACRCNSRIVQLHQVFESSHDMILLLELASGGELQSVLDRDEVPSEDETRRLMAQILQGIQYLHSINVVHLDIKVLDRLSAKQCLEHVWFSQVSSPSPPPAPHMVETNNTSHDVTSDVTTCNGDEPEHPLASEKQTECPANESTSTPVRAVSSPLVNRKLNNEEKKSEATAEDLSPIKTNNKEDTDQTASNKQDDSTSSKEKDNTPKGMNGERRRSFMKNMEDLVKKLEELDYDTNKNNKDDKEESNLRRATSMQTMPVPNLVRYKLDAKFSKNVVIDDDPLFKYKRLFIFDDMSDTSSPPSSNYGSMSSDNSSMSDSASDSISEMSLDSSSDRSSIISLDDTLDVMYSKNHRHYSSCYNVWEAYRNMSLDSSSDRSSIISLDDTLDVMYSKNHRHYSSCYNVWEAYRNKTNTRVWPRECDGSFARALSRFTTTPVDPAKEGFHPLRNKNSLTIFKPAANGRKCIGLELMKERNGNIVVIREIKAINGSKYPRCSEVKCESLQSRIRRLQVQNGLRTELDKSSCQSNDMF</sequence>
<dbReference type="PANTHER" id="PTHR24342">
    <property type="entry name" value="SERINE/THREONINE-PROTEIN KINASE 17"/>
    <property type="match status" value="1"/>
</dbReference>
<feature type="region of interest" description="Disordered" evidence="11">
    <location>
        <begin position="375"/>
        <end position="408"/>
    </location>
</feature>
<dbReference type="Proteomes" id="UP000079169">
    <property type="component" value="Unplaced"/>
</dbReference>
<name>A0A3Q0IZ49_DIACI</name>
<evidence type="ECO:0000256" key="6">
    <source>
        <dbReference type="ARBA" id="ARBA00022777"/>
    </source>
</evidence>
<dbReference type="PANTHER" id="PTHR24342:SF12">
    <property type="entry name" value="DEATH-ASSOCIATED PROTEIN KINASE RELATED"/>
    <property type="match status" value="1"/>
</dbReference>
<keyword evidence="3" id="KW-0597">Phosphoprotein</keyword>
<dbReference type="EC" id="2.7.11.1" evidence="1"/>
<evidence type="ECO:0000256" key="1">
    <source>
        <dbReference type="ARBA" id="ARBA00012513"/>
    </source>
</evidence>
<dbReference type="InterPro" id="IPR011009">
    <property type="entry name" value="Kinase-like_dom_sf"/>
</dbReference>
<keyword evidence="6" id="KW-0418">Kinase</keyword>
<dbReference type="FunFam" id="3.30.200.20:FF:000175">
    <property type="entry name" value="Serine/threonine-protein kinase 17B"/>
    <property type="match status" value="1"/>
</dbReference>
<feature type="compositionally biased region" description="Basic and acidic residues" evidence="11">
    <location>
        <begin position="271"/>
        <end position="327"/>
    </location>
</feature>
<reference evidence="14" key="1">
    <citation type="submission" date="2025-08" db="UniProtKB">
        <authorList>
            <consortium name="RefSeq"/>
        </authorList>
    </citation>
    <scope>IDENTIFICATION</scope>
</reference>
<feature type="compositionally biased region" description="Polar residues" evidence="11">
    <location>
        <begin position="185"/>
        <end position="201"/>
    </location>
</feature>
<feature type="region of interest" description="Disordered" evidence="11">
    <location>
        <begin position="171"/>
        <end position="333"/>
    </location>
</feature>
<dbReference type="Gene3D" id="3.30.200.20">
    <property type="entry name" value="Phosphorylase Kinase, domain 1"/>
    <property type="match status" value="1"/>
</dbReference>
<dbReference type="GO" id="GO:0005634">
    <property type="term" value="C:nucleus"/>
    <property type="evidence" value="ECO:0007669"/>
    <property type="project" value="TreeGrafter"/>
</dbReference>
<evidence type="ECO:0000313" key="13">
    <source>
        <dbReference type="Proteomes" id="UP000079169"/>
    </source>
</evidence>
<dbReference type="RefSeq" id="XP_026679963.1">
    <property type="nucleotide sequence ID" value="XM_026824162.1"/>
</dbReference>
<dbReference type="PaxDb" id="121845-A0A3Q0IZ49"/>